<dbReference type="Gene3D" id="3.90.1300.10">
    <property type="entry name" value="Amidase signature (AS) domain"/>
    <property type="match status" value="1"/>
</dbReference>
<dbReference type="PANTHER" id="PTHR11895">
    <property type="entry name" value="TRANSAMIDASE"/>
    <property type="match status" value="1"/>
</dbReference>
<gene>
    <name evidence="4" type="ORF">JY651_22665</name>
</gene>
<organism evidence="4 5">
    <name type="scientific">Pyxidicoccus parkwayensis</name>
    <dbReference type="NCBI Taxonomy" id="2813578"/>
    <lineage>
        <taxon>Bacteria</taxon>
        <taxon>Pseudomonadati</taxon>
        <taxon>Myxococcota</taxon>
        <taxon>Myxococcia</taxon>
        <taxon>Myxococcales</taxon>
        <taxon>Cystobacterineae</taxon>
        <taxon>Myxococcaceae</taxon>
        <taxon>Pyxidicoccus</taxon>
    </lineage>
</organism>
<protein>
    <submittedName>
        <fullName evidence="4">Amidase</fullName>
    </submittedName>
</protein>
<comment type="similarity">
    <text evidence="1">Belongs to the amidase family.</text>
</comment>
<accession>A0ABX7PAR6</accession>
<feature type="region of interest" description="Disordered" evidence="2">
    <location>
        <begin position="120"/>
        <end position="140"/>
    </location>
</feature>
<proteinExistence type="inferred from homology"/>
<sequence length="480" mass="51132">MHLDDYCRFDAVGLAELVRRKEVTPEELLQATLAAIARVNPRINAVIDVREADARNTLKQGPPEGAFRGVPFLVKDLVLHTGGMPTDLGSRLGKGMVFPQDTALAARFKRAGLVTVGRTNTPEFGNNATTEPVLHGPTRNPWDLERSSGGSSGGSAAAVAAGIVPVAHGNDGGGSLRIPSALCGLFGMKPTRGRISLAPDMGEALNGMGIEHVISRTVRDSAAMMDATCGPEAGDPYYAPPPERPFLDELKHKPRKLRIALSRTAVSGVPVSADCIAAVEDAARLCTELGHEVVEAGFTYDDRMLNSAMTTVWAGALAGWAQALSAGLGRPMGPETLETTTLEVARYGAALKASDLQMAVMTFNQVSRTVGAFFQAYDMLLTPTVAVPPYKLGVLNTMEPRAPEDWYAHVFSLCPFTAVFNVTGQPAMSVPLHWNKDGLPIGVQFAGRYADEATLFRLAAQLEEARPWAGRRPPVHATAA</sequence>
<dbReference type="PROSITE" id="PS00571">
    <property type="entry name" value="AMIDASES"/>
    <property type="match status" value="1"/>
</dbReference>
<dbReference type="InterPro" id="IPR000120">
    <property type="entry name" value="Amidase"/>
</dbReference>
<feature type="domain" description="Amidase" evidence="3">
    <location>
        <begin position="27"/>
        <end position="455"/>
    </location>
</feature>
<dbReference type="RefSeq" id="WP_206729064.1">
    <property type="nucleotide sequence ID" value="NZ_CP071090.1"/>
</dbReference>
<evidence type="ECO:0000259" key="3">
    <source>
        <dbReference type="Pfam" id="PF01425"/>
    </source>
</evidence>
<dbReference type="Pfam" id="PF01425">
    <property type="entry name" value="Amidase"/>
    <property type="match status" value="1"/>
</dbReference>
<dbReference type="SUPFAM" id="SSF75304">
    <property type="entry name" value="Amidase signature (AS) enzymes"/>
    <property type="match status" value="1"/>
</dbReference>
<name>A0ABX7PAR6_9BACT</name>
<dbReference type="PANTHER" id="PTHR11895:SF7">
    <property type="entry name" value="GLUTAMYL-TRNA(GLN) AMIDOTRANSFERASE SUBUNIT A, MITOCHONDRIAL"/>
    <property type="match status" value="1"/>
</dbReference>
<dbReference type="InterPro" id="IPR020556">
    <property type="entry name" value="Amidase_CS"/>
</dbReference>
<evidence type="ECO:0000313" key="5">
    <source>
        <dbReference type="Proteomes" id="UP000662747"/>
    </source>
</evidence>
<evidence type="ECO:0000256" key="1">
    <source>
        <dbReference type="ARBA" id="ARBA00009199"/>
    </source>
</evidence>
<dbReference type="InterPro" id="IPR023631">
    <property type="entry name" value="Amidase_dom"/>
</dbReference>
<evidence type="ECO:0000256" key="2">
    <source>
        <dbReference type="SAM" id="MobiDB-lite"/>
    </source>
</evidence>
<dbReference type="InterPro" id="IPR036928">
    <property type="entry name" value="AS_sf"/>
</dbReference>
<reference evidence="4 5" key="1">
    <citation type="submission" date="2021-02" db="EMBL/GenBank/DDBJ databases">
        <title>De Novo genome assembly of isolated myxobacteria.</title>
        <authorList>
            <person name="Stevens D.C."/>
        </authorList>
    </citation>
    <scope>NUCLEOTIDE SEQUENCE [LARGE SCALE GENOMIC DNA]</scope>
    <source>
        <strain evidence="5">SCPEA02</strain>
    </source>
</reference>
<keyword evidence="5" id="KW-1185">Reference proteome</keyword>
<feature type="compositionally biased region" description="Polar residues" evidence="2">
    <location>
        <begin position="120"/>
        <end position="130"/>
    </location>
</feature>
<evidence type="ECO:0000313" key="4">
    <source>
        <dbReference type="EMBL" id="QSQ27543.1"/>
    </source>
</evidence>
<dbReference type="Proteomes" id="UP000662747">
    <property type="component" value="Chromosome"/>
</dbReference>
<dbReference type="EMBL" id="CP071090">
    <property type="protein sequence ID" value="QSQ27543.1"/>
    <property type="molecule type" value="Genomic_DNA"/>
</dbReference>